<evidence type="ECO:0000259" key="7">
    <source>
        <dbReference type="PROSITE" id="PS50109"/>
    </source>
</evidence>
<dbReference type="PROSITE" id="PS50110">
    <property type="entry name" value="RESPONSE_REGULATORY"/>
    <property type="match status" value="1"/>
</dbReference>
<dbReference type="Gene3D" id="3.30.450.20">
    <property type="entry name" value="PAS domain"/>
    <property type="match status" value="1"/>
</dbReference>
<proteinExistence type="predicted"/>
<dbReference type="SMART" id="SM00387">
    <property type="entry name" value="HATPase_c"/>
    <property type="match status" value="1"/>
</dbReference>
<dbReference type="SUPFAM" id="SSF52172">
    <property type="entry name" value="CheY-like"/>
    <property type="match status" value="1"/>
</dbReference>
<dbReference type="InterPro" id="IPR011006">
    <property type="entry name" value="CheY-like_superfamily"/>
</dbReference>
<dbReference type="InterPro" id="IPR001789">
    <property type="entry name" value="Sig_transdc_resp-reg_receiver"/>
</dbReference>
<dbReference type="PANTHER" id="PTHR45339">
    <property type="entry name" value="HYBRID SIGNAL TRANSDUCTION HISTIDINE KINASE J"/>
    <property type="match status" value="1"/>
</dbReference>
<dbReference type="InterPro" id="IPR003594">
    <property type="entry name" value="HATPase_dom"/>
</dbReference>
<evidence type="ECO:0000256" key="3">
    <source>
        <dbReference type="ARBA" id="ARBA00022553"/>
    </source>
</evidence>
<comment type="caution">
    <text evidence="9">The sequence shown here is derived from an EMBL/GenBank/DDBJ whole genome shotgun (WGS) entry which is preliminary data.</text>
</comment>
<feature type="domain" description="Response regulatory" evidence="8">
    <location>
        <begin position="519"/>
        <end position="638"/>
    </location>
</feature>
<feature type="modified residue" description="4-aspartylphosphate" evidence="5">
    <location>
        <position position="568"/>
    </location>
</feature>
<comment type="catalytic activity">
    <reaction evidence="1">
        <text>ATP + protein L-histidine = ADP + protein N-phospho-L-histidine.</text>
        <dbReference type="EC" id="2.7.13.3"/>
    </reaction>
</comment>
<dbReference type="SUPFAM" id="SSF55785">
    <property type="entry name" value="PYP-like sensor domain (PAS domain)"/>
    <property type="match status" value="1"/>
</dbReference>
<keyword evidence="6" id="KW-0175">Coiled coil</keyword>
<dbReference type="SUPFAM" id="SSF55874">
    <property type="entry name" value="ATPase domain of HSP90 chaperone/DNA topoisomerase II/histidine kinase"/>
    <property type="match status" value="1"/>
</dbReference>
<organism evidence="9 10">
    <name type="scientific">Desulfovibrio psychrotolerans</name>
    <dbReference type="NCBI Taxonomy" id="415242"/>
    <lineage>
        <taxon>Bacteria</taxon>
        <taxon>Pseudomonadati</taxon>
        <taxon>Thermodesulfobacteriota</taxon>
        <taxon>Desulfovibrionia</taxon>
        <taxon>Desulfovibrionales</taxon>
        <taxon>Desulfovibrionaceae</taxon>
        <taxon>Desulfovibrio</taxon>
    </lineage>
</organism>
<dbReference type="Pfam" id="PF00072">
    <property type="entry name" value="Response_reg"/>
    <property type="match status" value="1"/>
</dbReference>
<dbReference type="Proteomes" id="UP000503820">
    <property type="component" value="Unassembled WGS sequence"/>
</dbReference>
<dbReference type="SMART" id="SM00388">
    <property type="entry name" value="HisKA"/>
    <property type="match status" value="1"/>
</dbReference>
<name>A0A7J0BNK6_9BACT</name>
<feature type="coiled-coil region" evidence="6">
    <location>
        <begin position="109"/>
        <end position="177"/>
    </location>
</feature>
<dbReference type="InterPro" id="IPR003661">
    <property type="entry name" value="HisK_dim/P_dom"/>
</dbReference>
<dbReference type="SMART" id="SM00448">
    <property type="entry name" value="REC"/>
    <property type="match status" value="1"/>
</dbReference>
<gene>
    <name evidence="9" type="ORF">DSM19430T_00010</name>
</gene>
<evidence type="ECO:0000256" key="1">
    <source>
        <dbReference type="ARBA" id="ARBA00000085"/>
    </source>
</evidence>
<dbReference type="InterPro" id="IPR036097">
    <property type="entry name" value="HisK_dim/P_sf"/>
</dbReference>
<reference evidence="9 10" key="1">
    <citation type="submission" date="2020-05" db="EMBL/GenBank/DDBJ databases">
        <title>Draft genome sequence of Desulfovibrio psychrotolerans JS1T.</title>
        <authorList>
            <person name="Ueno A."/>
            <person name="Tamazawa S."/>
            <person name="Tamamura S."/>
            <person name="Murakami T."/>
            <person name="Kiyama T."/>
            <person name="Inomata H."/>
            <person name="Amano Y."/>
            <person name="Miyakawa K."/>
            <person name="Tamaki H."/>
            <person name="Naganuma T."/>
            <person name="Kaneko K."/>
        </authorList>
    </citation>
    <scope>NUCLEOTIDE SEQUENCE [LARGE SCALE GENOMIC DNA]</scope>
    <source>
        <strain evidence="9 10">JS1</strain>
    </source>
</reference>
<feature type="domain" description="Histidine kinase" evidence="7">
    <location>
        <begin position="280"/>
        <end position="498"/>
    </location>
</feature>
<dbReference type="SUPFAM" id="SSF47384">
    <property type="entry name" value="Homodimeric domain of signal transducing histidine kinase"/>
    <property type="match status" value="1"/>
</dbReference>
<dbReference type="Gene3D" id="1.10.287.130">
    <property type="match status" value="1"/>
</dbReference>
<keyword evidence="3 5" id="KW-0597">Phosphoprotein</keyword>
<dbReference type="EMBL" id="BLVP01000001">
    <property type="protein sequence ID" value="GFM35317.1"/>
    <property type="molecule type" value="Genomic_DNA"/>
</dbReference>
<dbReference type="GO" id="GO:0000155">
    <property type="term" value="F:phosphorelay sensor kinase activity"/>
    <property type="evidence" value="ECO:0007669"/>
    <property type="project" value="InterPro"/>
</dbReference>
<protein>
    <recommendedName>
        <fullName evidence="2">histidine kinase</fullName>
        <ecNumber evidence="2">2.7.13.3</ecNumber>
    </recommendedName>
</protein>
<dbReference type="PROSITE" id="PS50109">
    <property type="entry name" value="HIS_KIN"/>
    <property type="match status" value="1"/>
</dbReference>
<dbReference type="InterPro" id="IPR005467">
    <property type="entry name" value="His_kinase_dom"/>
</dbReference>
<evidence type="ECO:0000313" key="9">
    <source>
        <dbReference type="EMBL" id="GFM35317.1"/>
    </source>
</evidence>
<keyword evidence="4" id="KW-0902">Two-component regulatory system</keyword>
<evidence type="ECO:0000313" key="10">
    <source>
        <dbReference type="Proteomes" id="UP000503820"/>
    </source>
</evidence>
<dbReference type="RefSeq" id="WP_174408053.1">
    <property type="nucleotide sequence ID" value="NZ_BLVP01000001.1"/>
</dbReference>
<dbReference type="InterPro" id="IPR036890">
    <property type="entry name" value="HATPase_C_sf"/>
</dbReference>
<sequence>MLNKSNQGHAFAFACDGQGGNCTLVLDKKGYFSDRESAFSTMSMPDDLARKQFGKLLLEAAESGFSLCDQVMLPRENGRCERFSLFGIKRIDHVFVIAVQSPQHIFPLYEDLMKMINEQSQMLRETQRRSVTEPQAARSPDRNIDFLQELMELNNELANMQRQIAKKNSLLQEQEKRFRSLATATPDPQIVLAADNTFLFLNPAAEAILARRNEDSVGIPCLLDFNSSPELCFSSSGNHICVEVRSTEIQWNNQPARLISLRDITERKQVEQMKEDVQRIAQHDLISPLNPIVNIPELLQKDNNLTREQKNMLRTISRAGVRMLHMIRLSLDLHKMETGRFEFSPEPVDLLETFHDILADQSQNMLSRQVEVALHVDNRHACVDEKLYVSAQPMLCYSLFSNLVLNSMEASQPGDTVLISLHSGNDGRVRTDIHNNGAVPHAVRARFFDKYATAGKTHGTGLGTYSARLIANTLHGNIAMHTSETAGTTVTVHLPAARQADMPEPLSSPIPDQLWHCATILIADDEPVNRLITKRLLEKSGFRVLLAEDGEQALQRLRQHPCDAVLMDVQMPKLDGIQATKAIRHGEAGKHHAAIPVIALTAFMHKEELAPCMEAGMTTVVRKPLDMDELLTVLRNLL</sequence>
<dbReference type="Gene3D" id="3.40.50.2300">
    <property type="match status" value="1"/>
</dbReference>
<dbReference type="AlphaFoldDB" id="A0A7J0BNK6"/>
<evidence type="ECO:0000256" key="6">
    <source>
        <dbReference type="SAM" id="Coils"/>
    </source>
</evidence>
<dbReference type="CDD" id="cd00082">
    <property type="entry name" value="HisKA"/>
    <property type="match status" value="1"/>
</dbReference>
<dbReference type="EC" id="2.7.13.3" evidence="2"/>
<evidence type="ECO:0000259" key="8">
    <source>
        <dbReference type="PROSITE" id="PS50110"/>
    </source>
</evidence>
<keyword evidence="10" id="KW-1185">Reference proteome</keyword>
<dbReference type="Pfam" id="PF02518">
    <property type="entry name" value="HATPase_c"/>
    <property type="match status" value="1"/>
</dbReference>
<dbReference type="PANTHER" id="PTHR45339:SF1">
    <property type="entry name" value="HYBRID SIGNAL TRANSDUCTION HISTIDINE KINASE J"/>
    <property type="match status" value="1"/>
</dbReference>
<dbReference type="Gene3D" id="3.30.565.10">
    <property type="entry name" value="Histidine kinase-like ATPase, C-terminal domain"/>
    <property type="match status" value="1"/>
</dbReference>
<dbReference type="InterPro" id="IPR035965">
    <property type="entry name" value="PAS-like_dom_sf"/>
</dbReference>
<dbReference type="PROSITE" id="PS51257">
    <property type="entry name" value="PROKAR_LIPOPROTEIN"/>
    <property type="match status" value="1"/>
</dbReference>
<evidence type="ECO:0000256" key="4">
    <source>
        <dbReference type="ARBA" id="ARBA00023012"/>
    </source>
</evidence>
<evidence type="ECO:0000256" key="5">
    <source>
        <dbReference type="PROSITE-ProRule" id="PRU00169"/>
    </source>
</evidence>
<evidence type="ECO:0000256" key="2">
    <source>
        <dbReference type="ARBA" id="ARBA00012438"/>
    </source>
</evidence>
<dbReference type="CDD" id="cd17546">
    <property type="entry name" value="REC_hyHK_CKI1_RcsC-like"/>
    <property type="match status" value="1"/>
</dbReference>
<accession>A0A7J0BNK6</accession>